<dbReference type="EMBL" id="JAGSOG010000109">
    <property type="protein sequence ID" value="MBR7835772.1"/>
    <property type="molecule type" value="Genomic_DNA"/>
</dbReference>
<comment type="caution">
    <text evidence="2">The sequence shown here is derived from an EMBL/GenBank/DDBJ whole genome shotgun (WGS) entry which is preliminary data.</text>
</comment>
<dbReference type="Proteomes" id="UP000675781">
    <property type="component" value="Unassembled WGS sequence"/>
</dbReference>
<evidence type="ECO:0000313" key="3">
    <source>
        <dbReference type="Proteomes" id="UP000675781"/>
    </source>
</evidence>
<reference evidence="2" key="1">
    <citation type="submission" date="2021-04" db="EMBL/GenBank/DDBJ databases">
        <title>Genome based classification of Actinospica acidithermotolerans sp. nov., an actinobacterium isolated from an Indonesian hot spring.</title>
        <authorList>
            <person name="Kusuma A.B."/>
            <person name="Putra K.E."/>
            <person name="Nafisah S."/>
            <person name="Loh J."/>
            <person name="Nouioui I."/>
            <person name="Goodfellow M."/>
        </authorList>
    </citation>
    <scope>NUCLEOTIDE SEQUENCE</scope>
    <source>
        <strain evidence="2">CSCA 57</strain>
    </source>
</reference>
<gene>
    <name evidence="2" type="ORF">KDL01_21040</name>
</gene>
<sequence>MDLPTQPHPFMLDHHRLNPTLLEPGTYAIDEAEVGSERVAGSFVLAPGDLRGVRFVYERVLIGCWSLSGQRPCLACEGCAALVACRADDCHVAQEARFLPDLVTREDCGEERQSPPAPFALIADWDEAPVDTRRSGWVPKPARPRPELTATRWRARGLKSETFRDDPPA</sequence>
<evidence type="ECO:0000256" key="1">
    <source>
        <dbReference type="SAM" id="MobiDB-lite"/>
    </source>
</evidence>
<evidence type="ECO:0000313" key="2">
    <source>
        <dbReference type="EMBL" id="MBR7835772.1"/>
    </source>
</evidence>
<dbReference type="RefSeq" id="WP_212530264.1">
    <property type="nucleotide sequence ID" value="NZ_JAGSOG010000109.1"/>
</dbReference>
<feature type="compositionally biased region" description="Basic and acidic residues" evidence="1">
    <location>
        <begin position="158"/>
        <end position="169"/>
    </location>
</feature>
<name>A0A941EPY4_9ACTN</name>
<feature type="region of interest" description="Disordered" evidence="1">
    <location>
        <begin position="132"/>
        <end position="169"/>
    </location>
</feature>
<proteinExistence type="predicted"/>
<protein>
    <submittedName>
        <fullName evidence="2">Uncharacterized protein</fullName>
    </submittedName>
</protein>
<accession>A0A941EPY4</accession>
<keyword evidence="3" id="KW-1185">Reference proteome</keyword>
<organism evidence="2 3">
    <name type="scientific">Actinospica durhamensis</name>
    <dbReference type="NCBI Taxonomy" id="1508375"/>
    <lineage>
        <taxon>Bacteria</taxon>
        <taxon>Bacillati</taxon>
        <taxon>Actinomycetota</taxon>
        <taxon>Actinomycetes</taxon>
        <taxon>Catenulisporales</taxon>
        <taxon>Actinospicaceae</taxon>
        <taxon>Actinospica</taxon>
    </lineage>
</organism>
<dbReference type="AlphaFoldDB" id="A0A941EPY4"/>